<comment type="caution">
    <text evidence="1">The sequence shown here is derived from an EMBL/GenBank/DDBJ whole genome shotgun (WGS) entry which is preliminary data.</text>
</comment>
<reference evidence="1" key="1">
    <citation type="submission" date="2019-08" db="EMBL/GenBank/DDBJ databases">
        <authorList>
            <person name="Kucharzyk K."/>
            <person name="Murdoch R.W."/>
            <person name="Higgins S."/>
            <person name="Loffler F."/>
        </authorList>
    </citation>
    <scope>NUCLEOTIDE SEQUENCE</scope>
</reference>
<evidence type="ECO:0000313" key="1">
    <source>
        <dbReference type="EMBL" id="MPN28278.1"/>
    </source>
</evidence>
<organism evidence="1">
    <name type="scientific">bioreactor metagenome</name>
    <dbReference type="NCBI Taxonomy" id="1076179"/>
    <lineage>
        <taxon>unclassified sequences</taxon>
        <taxon>metagenomes</taxon>
        <taxon>ecological metagenomes</taxon>
    </lineage>
</organism>
<gene>
    <name evidence="1" type="ORF">SDC9_175719</name>
</gene>
<dbReference type="EMBL" id="VSSQ01078511">
    <property type="protein sequence ID" value="MPN28278.1"/>
    <property type="molecule type" value="Genomic_DNA"/>
</dbReference>
<accession>A0A645GMY7</accession>
<name>A0A645GMY7_9ZZZZ</name>
<sequence>MYLIHGDDEILGSRGVAETPARHRIGLGQTVECYRAVRHAWQRGDACLTLSVVDEALVNFIRYHEQIVSLRKFRDALKRAAR</sequence>
<proteinExistence type="predicted"/>
<protein>
    <submittedName>
        <fullName evidence="1">Uncharacterized protein</fullName>
    </submittedName>
</protein>
<dbReference type="AlphaFoldDB" id="A0A645GMY7"/>